<dbReference type="FunFam" id="3.30.730.10:FF:000001">
    <property type="entry name" value="Ethylene-responsive transcription factor 2"/>
    <property type="match status" value="1"/>
</dbReference>
<dbReference type="AlphaFoldDB" id="A0AAN9IGQ8"/>
<dbReference type="GO" id="GO:0003700">
    <property type="term" value="F:DNA-binding transcription factor activity"/>
    <property type="evidence" value="ECO:0007669"/>
    <property type="project" value="InterPro"/>
</dbReference>
<dbReference type="GO" id="GO:0006950">
    <property type="term" value="P:response to stress"/>
    <property type="evidence" value="ECO:0007669"/>
    <property type="project" value="UniProtKB-ARBA"/>
</dbReference>
<evidence type="ECO:0000256" key="6">
    <source>
        <dbReference type="ARBA" id="ARBA00023163"/>
    </source>
</evidence>
<dbReference type="GO" id="GO:0005634">
    <property type="term" value="C:nucleus"/>
    <property type="evidence" value="ECO:0007669"/>
    <property type="project" value="UniProtKB-SubCell"/>
</dbReference>
<name>A0AAN9IGQ8_CLITE</name>
<evidence type="ECO:0000256" key="1">
    <source>
        <dbReference type="ARBA" id="ARBA00004123"/>
    </source>
</evidence>
<evidence type="ECO:0000256" key="9">
    <source>
        <dbReference type="SAM" id="MobiDB-lite"/>
    </source>
</evidence>
<evidence type="ECO:0000259" key="10">
    <source>
        <dbReference type="PROSITE" id="PS51032"/>
    </source>
</evidence>
<dbReference type="SUPFAM" id="SSF54171">
    <property type="entry name" value="DNA-binding domain"/>
    <property type="match status" value="1"/>
</dbReference>
<evidence type="ECO:0000313" key="11">
    <source>
        <dbReference type="EMBL" id="KAK7278572.1"/>
    </source>
</evidence>
<dbReference type="SMART" id="SM00380">
    <property type="entry name" value="AP2"/>
    <property type="match status" value="1"/>
</dbReference>
<dbReference type="CDD" id="cd00018">
    <property type="entry name" value="AP2"/>
    <property type="match status" value="1"/>
</dbReference>
<dbReference type="InterPro" id="IPR044808">
    <property type="entry name" value="ERF_plant"/>
</dbReference>
<feature type="region of interest" description="Disordered" evidence="9">
    <location>
        <begin position="178"/>
        <end position="205"/>
    </location>
</feature>
<dbReference type="EMBL" id="JAYKXN010000006">
    <property type="protein sequence ID" value="KAK7278572.1"/>
    <property type="molecule type" value="Genomic_DNA"/>
</dbReference>
<dbReference type="PRINTS" id="PR00367">
    <property type="entry name" value="ETHRSPELEMNT"/>
</dbReference>
<proteinExistence type="inferred from homology"/>
<dbReference type="InterPro" id="IPR001471">
    <property type="entry name" value="AP2/ERF_dom"/>
</dbReference>
<keyword evidence="6" id="KW-0804">Transcription</keyword>
<keyword evidence="3" id="KW-0805">Transcription regulation</keyword>
<evidence type="ECO:0000256" key="5">
    <source>
        <dbReference type="ARBA" id="ARBA00023159"/>
    </source>
</evidence>
<feature type="domain" description="AP2/ERF" evidence="10">
    <location>
        <begin position="112"/>
        <end position="170"/>
    </location>
</feature>
<dbReference type="Pfam" id="PF00847">
    <property type="entry name" value="AP2"/>
    <property type="match status" value="1"/>
</dbReference>
<evidence type="ECO:0000256" key="7">
    <source>
        <dbReference type="ARBA" id="ARBA00023242"/>
    </source>
</evidence>
<keyword evidence="5" id="KW-0010">Activator</keyword>
<evidence type="ECO:0000256" key="4">
    <source>
        <dbReference type="ARBA" id="ARBA00023125"/>
    </source>
</evidence>
<dbReference type="GO" id="GO:0000976">
    <property type="term" value="F:transcription cis-regulatory region binding"/>
    <property type="evidence" value="ECO:0007669"/>
    <property type="project" value="UniProtKB-ARBA"/>
</dbReference>
<accession>A0AAN9IGQ8</accession>
<gene>
    <name evidence="11" type="ORF">RJT34_23604</name>
</gene>
<evidence type="ECO:0000256" key="3">
    <source>
        <dbReference type="ARBA" id="ARBA00023015"/>
    </source>
</evidence>
<dbReference type="PROSITE" id="PS51032">
    <property type="entry name" value="AP2_ERF"/>
    <property type="match status" value="1"/>
</dbReference>
<reference evidence="11 12" key="1">
    <citation type="submission" date="2024-01" db="EMBL/GenBank/DDBJ databases">
        <title>The genomes of 5 underutilized Papilionoideae crops provide insights into root nodulation and disease resistance.</title>
        <authorList>
            <person name="Yuan L."/>
        </authorList>
    </citation>
    <scope>NUCLEOTIDE SEQUENCE [LARGE SCALE GENOMIC DNA]</scope>
    <source>
        <strain evidence="11">LY-2023</strain>
        <tissue evidence="11">Leaf</tissue>
    </source>
</reference>
<keyword evidence="12" id="KW-1185">Reference proteome</keyword>
<comment type="subcellular location">
    <subcellularLocation>
        <location evidence="1">Nucleus</location>
    </subcellularLocation>
</comment>
<organism evidence="11 12">
    <name type="scientific">Clitoria ternatea</name>
    <name type="common">Butterfly pea</name>
    <dbReference type="NCBI Taxonomy" id="43366"/>
    <lineage>
        <taxon>Eukaryota</taxon>
        <taxon>Viridiplantae</taxon>
        <taxon>Streptophyta</taxon>
        <taxon>Embryophyta</taxon>
        <taxon>Tracheophyta</taxon>
        <taxon>Spermatophyta</taxon>
        <taxon>Magnoliopsida</taxon>
        <taxon>eudicotyledons</taxon>
        <taxon>Gunneridae</taxon>
        <taxon>Pentapetalae</taxon>
        <taxon>rosids</taxon>
        <taxon>fabids</taxon>
        <taxon>Fabales</taxon>
        <taxon>Fabaceae</taxon>
        <taxon>Papilionoideae</taxon>
        <taxon>50 kb inversion clade</taxon>
        <taxon>NPAAA clade</taxon>
        <taxon>indigoferoid/millettioid clade</taxon>
        <taxon>Phaseoleae</taxon>
        <taxon>Clitoria</taxon>
    </lineage>
</organism>
<evidence type="ECO:0000313" key="12">
    <source>
        <dbReference type="Proteomes" id="UP001359559"/>
    </source>
</evidence>
<protein>
    <recommendedName>
        <fullName evidence="10">AP2/ERF domain-containing protein</fullName>
    </recommendedName>
</protein>
<dbReference type="Proteomes" id="UP001359559">
    <property type="component" value="Unassembled WGS sequence"/>
</dbReference>
<comment type="caution">
    <text evidence="11">The sequence shown here is derived from an EMBL/GenBank/DDBJ whole genome shotgun (WGS) entry which is preliminary data.</text>
</comment>
<dbReference type="PANTHER" id="PTHR31190">
    <property type="entry name" value="DNA-BINDING DOMAIN"/>
    <property type="match status" value="1"/>
</dbReference>
<keyword evidence="7" id="KW-0539">Nucleus</keyword>
<evidence type="ECO:0000256" key="8">
    <source>
        <dbReference type="ARBA" id="ARBA00024343"/>
    </source>
</evidence>
<dbReference type="Gene3D" id="3.30.730.10">
    <property type="entry name" value="AP2/ERF domain"/>
    <property type="match status" value="1"/>
</dbReference>
<dbReference type="InterPro" id="IPR016177">
    <property type="entry name" value="DNA-bd_dom_sf"/>
</dbReference>
<comment type="similarity">
    <text evidence="8">Belongs to the AP2/ERF transcription factor family. ERF subfamily.</text>
</comment>
<keyword evidence="2" id="KW-0936">Ethylene signaling pathway</keyword>
<dbReference type="PANTHER" id="PTHR31190:SF499">
    <property type="entry name" value="ETHYLENE-RESPONSIVE TRANSCRIPTION FACTOR ERF105"/>
    <property type="match status" value="1"/>
</dbReference>
<dbReference type="GO" id="GO:0009873">
    <property type="term" value="P:ethylene-activated signaling pathway"/>
    <property type="evidence" value="ECO:0007669"/>
    <property type="project" value="UniProtKB-KW"/>
</dbReference>
<evidence type="ECO:0000256" key="2">
    <source>
        <dbReference type="ARBA" id="ARBA00022745"/>
    </source>
</evidence>
<dbReference type="InterPro" id="IPR036955">
    <property type="entry name" value="AP2/ERF_dom_sf"/>
</dbReference>
<keyword evidence="4" id="KW-0238">DNA-binding</keyword>
<sequence>MTTTTTAEEETSTLKLLRQHLLGDNLDPFLIPVKLEHPSSELDLDSNFSEQNSFCSSFLDCFGCEADTEIVDMSTSHHEVQNFTAESPSEDPQKANLEEAMVSGKKEGSSRCYRGVRRRPWGKFAAEIRDPRKKGTRVWLGTFESEIEAAKAYDCAAFRMRGQKAILNFPLEAGQSHNAPTTCGRKRRREQQHKVAATSSGYVMS</sequence>